<feature type="compositionally biased region" description="Low complexity" evidence="1">
    <location>
        <begin position="164"/>
        <end position="258"/>
    </location>
</feature>
<dbReference type="Proteomes" id="UP000198848">
    <property type="component" value="Unassembled WGS sequence"/>
</dbReference>
<keyword evidence="2" id="KW-0472">Membrane</keyword>
<dbReference type="InterPro" id="IPR036869">
    <property type="entry name" value="J_dom_sf"/>
</dbReference>
<dbReference type="GO" id="GO:0051082">
    <property type="term" value="F:unfolded protein binding"/>
    <property type="evidence" value="ECO:0007669"/>
    <property type="project" value="TreeGrafter"/>
</dbReference>
<dbReference type="Gene3D" id="1.10.287.110">
    <property type="entry name" value="DnaJ domain"/>
    <property type="match status" value="1"/>
</dbReference>
<keyword evidence="2" id="KW-1133">Transmembrane helix</keyword>
<dbReference type="Pfam" id="PF00226">
    <property type="entry name" value="DnaJ"/>
    <property type="match status" value="1"/>
</dbReference>
<feature type="transmembrane region" description="Helical" evidence="2">
    <location>
        <begin position="350"/>
        <end position="369"/>
    </location>
</feature>
<dbReference type="GO" id="GO:0042026">
    <property type="term" value="P:protein refolding"/>
    <property type="evidence" value="ECO:0007669"/>
    <property type="project" value="TreeGrafter"/>
</dbReference>
<dbReference type="InterPro" id="IPR018253">
    <property type="entry name" value="DnaJ_domain_CS"/>
</dbReference>
<dbReference type="EMBL" id="FNLC01000001">
    <property type="protein sequence ID" value="SDQ60472.1"/>
    <property type="molecule type" value="Genomic_DNA"/>
</dbReference>
<dbReference type="PROSITE" id="PS00636">
    <property type="entry name" value="DNAJ_1"/>
    <property type="match status" value="1"/>
</dbReference>
<feature type="transmembrane region" description="Helical" evidence="2">
    <location>
        <begin position="275"/>
        <end position="296"/>
    </location>
</feature>
<dbReference type="PANTHER" id="PTHR43096:SF58">
    <property type="entry name" value="CHAPERONE DNAJ-DOMAIN SUPERFAMILY PROTEIN"/>
    <property type="match status" value="1"/>
</dbReference>
<reference evidence="5" key="1">
    <citation type="submission" date="2016-10" db="EMBL/GenBank/DDBJ databases">
        <authorList>
            <person name="Varghese N."/>
            <person name="Submissions S."/>
        </authorList>
    </citation>
    <scope>NUCLEOTIDE SEQUENCE [LARGE SCALE GENOMIC DNA]</scope>
    <source>
        <strain evidence="5">DSM 24767</strain>
    </source>
</reference>
<organism evidence="4 5">
    <name type="scientific">Natronobacterium texcoconense</name>
    <dbReference type="NCBI Taxonomy" id="1095778"/>
    <lineage>
        <taxon>Archaea</taxon>
        <taxon>Methanobacteriati</taxon>
        <taxon>Methanobacteriota</taxon>
        <taxon>Stenosarchaea group</taxon>
        <taxon>Halobacteria</taxon>
        <taxon>Halobacteriales</taxon>
        <taxon>Natrialbaceae</taxon>
        <taxon>Natronobacterium</taxon>
    </lineage>
</organism>
<evidence type="ECO:0000256" key="2">
    <source>
        <dbReference type="SAM" id="Phobius"/>
    </source>
</evidence>
<dbReference type="InterPro" id="IPR001623">
    <property type="entry name" value="DnaJ_domain"/>
</dbReference>
<dbReference type="PROSITE" id="PS50076">
    <property type="entry name" value="DNAJ_2"/>
    <property type="match status" value="1"/>
</dbReference>
<proteinExistence type="predicted"/>
<evidence type="ECO:0000256" key="1">
    <source>
        <dbReference type="SAM" id="MobiDB-lite"/>
    </source>
</evidence>
<feature type="domain" description="J" evidence="3">
    <location>
        <begin position="4"/>
        <end position="68"/>
    </location>
</feature>
<evidence type="ECO:0000313" key="4">
    <source>
        <dbReference type="EMBL" id="SDQ60472.1"/>
    </source>
</evidence>
<name>A0A1H1C8I0_NATTX</name>
<dbReference type="AlphaFoldDB" id="A0A1H1C8I0"/>
<evidence type="ECO:0000259" key="3">
    <source>
        <dbReference type="PROSITE" id="PS50076"/>
    </source>
</evidence>
<feature type="compositionally biased region" description="Low complexity" evidence="1">
    <location>
        <begin position="94"/>
        <end position="148"/>
    </location>
</feature>
<sequence length="489" mass="51049">MTDDFYDLLEISSDASQDEIKDAYREKVRVYHPDVNDDDRARAQFTAVKKAYEILGDPVERRAYDRLGHEDYVAKRTSGIPSPDVWKRSEDGSSSRSSSGSTSTSTGTTTSSSSTRSRTAGSSGTTSGSSARGTGRSGTETSTSSTGRGRTDSSRTTSDETETGSKSSSETTDRSTTTGSSGTSTSSSTGGSRTTSSSGTEKTASSTKKTTSNAGKTSSTGKTTGTAGKATSDGGRTARAVSSGTTGTTARTSTASSGGRFADNAAVRWWRRQNFSLPLIWLSVLIYLSGLVQFALTNVGALAGVVAELGAVGTDVEGIWTTLTEVRHGVGTPFEFVAGLELVAPPVASLQWYAGVAGIVVAAVGIVAIDRVVRRDDTWEPISIDETIFLSVALATATTLVGGPLLAGAVLMPFLFTVIVHQTRLKPGWKPSYLYVLPVLAPAISLVVFATDLVGTPTLAVDLLAFVILPLAGAFGLPLRATIRKHFGR</sequence>
<accession>A0A1H1C8I0</accession>
<evidence type="ECO:0000313" key="5">
    <source>
        <dbReference type="Proteomes" id="UP000198848"/>
    </source>
</evidence>
<gene>
    <name evidence="4" type="ORF">SAMN04489842_1311</name>
</gene>
<dbReference type="GO" id="GO:0005737">
    <property type="term" value="C:cytoplasm"/>
    <property type="evidence" value="ECO:0007669"/>
    <property type="project" value="TreeGrafter"/>
</dbReference>
<keyword evidence="2" id="KW-0812">Transmembrane</keyword>
<dbReference type="PANTHER" id="PTHR43096">
    <property type="entry name" value="DNAJ HOMOLOG 1, MITOCHONDRIAL-RELATED"/>
    <property type="match status" value="1"/>
</dbReference>
<feature type="region of interest" description="Disordered" evidence="1">
    <location>
        <begin position="74"/>
        <end position="258"/>
    </location>
</feature>
<keyword evidence="5" id="KW-1185">Reference proteome</keyword>
<dbReference type="SMART" id="SM00271">
    <property type="entry name" value="DnaJ"/>
    <property type="match status" value="1"/>
</dbReference>
<dbReference type="RefSeq" id="WP_090378994.1">
    <property type="nucleotide sequence ID" value="NZ_FNLC01000001.1"/>
</dbReference>
<dbReference type="PRINTS" id="PR00625">
    <property type="entry name" value="JDOMAIN"/>
</dbReference>
<feature type="transmembrane region" description="Helical" evidence="2">
    <location>
        <begin position="433"/>
        <end position="451"/>
    </location>
</feature>
<dbReference type="SUPFAM" id="SSF46565">
    <property type="entry name" value="Chaperone J-domain"/>
    <property type="match status" value="1"/>
</dbReference>
<dbReference type="OrthoDB" id="11397at2157"/>
<dbReference type="STRING" id="1095778.SAMN04489842_1311"/>
<protein>
    <submittedName>
        <fullName evidence="4">DnaJ domain-containing protein</fullName>
    </submittedName>
</protein>
<feature type="transmembrane region" description="Helical" evidence="2">
    <location>
        <begin position="463"/>
        <end position="483"/>
    </location>
</feature>
<dbReference type="CDD" id="cd06257">
    <property type="entry name" value="DnaJ"/>
    <property type="match status" value="1"/>
</dbReference>